<dbReference type="AlphaFoldDB" id="G7Y4X6"/>
<sequence length="228" mass="26596">MTIKMKDLNKVMKQNKGKVIGIYFYQSRCAPCKTLTPVYESLANQHDTIVLLKMDGLGDLGRKFGADGYPTFVFLKNGKFLFSFDRGKEDTLRQVCSIVSSFRKAVFFNIYMNCLSPLHMKVDFNLPNQKQVGRTKVQVFSAYSTEHCGLWFYPDDRLRFIFRYIENVTNDPHDSVTFVGQMNQSRKTKRIFTGKPSMKTLRKGLNGQVTFRFYQQKLVYHDIRKSLR</sequence>
<dbReference type="Proteomes" id="UP000008909">
    <property type="component" value="Unassembled WGS sequence"/>
</dbReference>
<evidence type="ECO:0000259" key="1">
    <source>
        <dbReference type="PROSITE" id="PS51352"/>
    </source>
</evidence>
<evidence type="ECO:0000313" key="3">
    <source>
        <dbReference type="Proteomes" id="UP000008909"/>
    </source>
</evidence>
<proteinExistence type="predicted"/>
<dbReference type="SUPFAM" id="SSF52833">
    <property type="entry name" value="Thioredoxin-like"/>
    <property type="match status" value="1"/>
</dbReference>
<organism evidence="2 3">
    <name type="scientific">Clonorchis sinensis</name>
    <name type="common">Chinese liver fluke</name>
    <dbReference type="NCBI Taxonomy" id="79923"/>
    <lineage>
        <taxon>Eukaryota</taxon>
        <taxon>Metazoa</taxon>
        <taxon>Spiralia</taxon>
        <taxon>Lophotrochozoa</taxon>
        <taxon>Platyhelminthes</taxon>
        <taxon>Trematoda</taxon>
        <taxon>Digenea</taxon>
        <taxon>Opisthorchiida</taxon>
        <taxon>Opisthorchiata</taxon>
        <taxon>Opisthorchiidae</taxon>
        <taxon>Clonorchis</taxon>
    </lineage>
</organism>
<reference key="2">
    <citation type="submission" date="2011-10" db="EMBL/GenBank/DDBJ databases">
        <title>The genome and transcriptome sequence of Clonorchis sinensis provide insights into the carcinogenic liver fluke.</title>
        <authorList>
            <person name="Wang X."/>
            <person name="Huang Y."/>
            <person name="Chen W."/>
            <person name="Liu H."/>
            <person name="Guo L."/>
            <person name="Chen Y."/>
            <person name="Luo F."/>
            <person name="Zhou W."/>
            <person name="Sun J."/>
            <person name="Mao Q."/>
            <person name="Liang P."/>
            <person name="Zhou C."/>
            <person name="Tian Y."/>
            <person name="Men J."/>
            <person name="Lv X."/>
            <person name="Huang L."/>
            <person name="Zhou J."/>
            <person name="Hu Y."/>
            <person name="Li R."/>
            <person name="Zhang F."/>
            <person name="Lei H."/>
            <person name="Li X."/>
            <person name="Hu X."/>
            <person name="Liang C."/>
            <person name="Xu J."/>
            <person name="Wu Z."/>
            <person name="Yu X."/>
        </authorList>
    </citation>
    <scope>NUCLEOTIDE SEQUENCE</scope>
    <source>
        <strain>Henan</strain>
    </source>
</reference>
<dbReference type="Pfam" id="PF00085">
    <property type="entry name" value="Thioredoxin"/>
    <property type="match status" value="1"/>
</dbReference>
<dbReference type="InterPro" id="IPR050620">
    <property type="entry name" value="Thioredoxin_H-type-like"/>
</dbReference>
<dbReference type="EMBL" id="DF142864">
    <property type="protein sequence ID" value="GAA48012.1"/>
    <property type="molecule type" value="Genomic_DNA"/>
</dbReference>
<dbReference type="PANTHER" id="PTHR10438">
    <property type="entry name" value="THIOREDOXIN"/>
    <property type="match status" value="1"/>
</dbReference>
<evidence type="ECO:0000313" key="2">
    <source>
        <dbReference type="EMBL" id="GAA48012.1"/>
    </source>
</evidence>
<protein>
    <submittedName>
        <fullName evidence="2">Thioredoxin-1</fullName>
    </submittedName>
</protein>
<feature type="domain" description="Thioredoxin" evidence="1">
    <location>
        <begin position="1"/>
        <end position="104"/>
    </location>
</feature>
<dbReference type="Gene3D" id="3.40.30.10">
    <property type="entry name" value="Glutaredoxin"/>
    <property type="match status" value="1"/>
</dbReference>
<dbReference type="PROSITE" id="PS51352">
    <property type="entry name" value="THIOREDOXIN_2"/>
    <property type="match status" value="1"/>
</dbReference>
<keyword evidence="3" id="KW-1185">Reference proteome</keyword>
<dbReference type="InterPro" id="IPR013766">
    <property type="entry name" value="Thioredoxin_domain"/>
</dbReference>
<dbReference type="InterPro" id="IPR036249">
    <property type="entry name" value="Thioredoxin-like_sf"/>
</dbReference>
<dbReference type="PANTHER" id="PTHR10438:SF468">
    <property type="entry name" value="THIOREDOXIN-1-RELATED"/>
    <property type="match status" value="1"/>
</dbReference>
<name>G7Y4X6_CLOSI</name>
<dbReference type="CDD" id="cd02947">
    <property type="entry name" value="TRX_family"/>
    <property type="match status" value="1"/>
</dbReference>
<accession>G7Y4X6</accession>
<reference evidence="2" key="1">
    <citation type="journal article" date="2011" name="Genome Biol.">
        <title>The draft genome of the carcinogenic human liver fluke Clonorchis sinensis.</title>
        <authorList>
            <person name="Wang X."/>
            <person name="Chen W."/>
            <person name="Huang Y."/>
            <person name="Sun J."/>
            <person name="Men J."/>
            <person name="Liu H."/>
            <person name="Luo F."/>
            <person name="Guo L."/>
            <person name="Lv X."/>
            <person name="Deng C."/>
            <person name="Zhou C."/>
            <person name="Fan Y."/>
            <person name="Li X."/>
            <person name="Huang L."/>
            <person name="Hu Y."/>
            <person name="Liang C."/>
            <person name="Hu X."/>
            <person name="Xu J."/>
            <person name="Yu X."/>
        </authorList>
    </citation>
    <scope>NUCLEOTIDE SEQUENCE [LARGE SCALE GENOMIC DNA]</scope>
    <source>
        <strain evidence="2">Henan</strain>
    </source>
</reference>
<gene>
    <name evidence="2" type="ORF">CLF_101075</name>
</gene>